<keyword evidence="1" id="KW-0472">Membrane</keyword>
<protein>
    <submittedName>
        <fullName evidence="4">Cellulosome anchoring protein cohesin region</fullName>
    </submittedName>
</protein>
<dbReference type="InterPro" id="IPR002102">
    <property type="entry name" value="Cohesin_dom"/>
</dbReference>
<dbReference type="Gene3D" id="2.60.40.10">
    <property type="entry name" value="Immunoglobulins"/>
    <property type="match status" value="1"/>
</dbReference>
<reference evidence="4 5" key="1">
    <citation type="submission" date="2010-05" db="EMBL/GenBank/DDBJ databases">
        <title>Complete sequence of Methanococcus voltae A3.</title>
        <authorList>
            <consortium name="US DOE Joint Genome Institute"/>
            <person name="Lucas S."/>
            <person name="Copeland A."/>
            <person name="Lapidus A."/>
            <person name="Cheng J.-F."/>
            <person name="Bruce D."/>
            <person name="Goodwin L."/>
            <person name="Pitluck S."/>
            <person name="Lowry S."/>
            <person name="Clum A."/>
            <person name="Land M."/>
            <person name="Hauser L."/>
            <person name="Kyrpides N."/>
            <person name="Mikhailova N."/>
            <person name="Whitman W.B."/>
            <person name="Woyke T."/>
        </authorList>
    </citation>
    <scope>NUCLEOTIDE SEQUENCE [LARGE SCALE GENOMIC DNA]</scope>
    <source>
        <strain evidence="5">ATCC BAA-1334 / A3</strain>
    </source>
</reference>
<keyword evidence="1" id="KW-1133">Transmembrane helix</keyword>
<dbReference type="SUPFAM" id="SSF49384">
    <property type="entry name" value="Carbohydrate-binding domain"/>
    <property type="match status" value="1"/>
</dbReference>
<dbReference type="EMBL" id="CP002057">
    <property type="protein sequence ID" value="ADI36498.1"/>
    <property type="molecule type" value="Genomic_DNA"/>
</dbReference>
<feature type="domain" description="Cohesin" evidence="2">
    <location>
        <begin position="55"/>
        <end position="176"/>
    </location>
</feature>
<dbReference type="InterPro" id="IPR035986">
    <property type="entry name" value="PKD_dom_sf"/>
</dbReference>
<dbReference type="STRING" id="456320.Mvol_0839"/>
<dbReference type="Pfam" id="PF18911">
    <property type="entry name" value="PKD_4"/>
    <property type="match status" value="1"/>
</dbReference>
<keyword evidence="5" id="KW-1185">Reference proteome</keyword>
<dbReference type="CDD" id="cd08547">
    <property type="entry name" value="Type_II_cohesin"/>
    <property type="match status" value="1"/>
</dbReference>
<dbReference type="CDD" id="cd00146">
    <property type="entry name" value="PKD"/>
    <property type="match status" value="1"/>
</dbReference>
<evidence type="ECO:0000259" key="3">
    <source>
        <dbReference type="Pfam" id="PF18911"/>
    </source>
</evidence>
<dbReference type="GO" id="GO:0000272">
    <property type="term" value="P:polysaccharide catabolic process"/>
    <property type="evidence" value="ECO:0007669"/>
    <property type="project" value="InterPro"/>
</dbReference>
<feature type="transmembrane region" description="Helical" evidence="1">
    <location>
        <begin position="741"/>
        <end position="762"/>
    </location>
</feature>
<feature type="domain" description="PKD" evidence="3">
    <location>
        <begin position="494"/>
        <end position="541"/>
    </location>
</feature>
<dbReference type="OrthoDB" id="103676at2157"/>
<gene>
    <name evidence="4" type="ordered locus">Mvol_0839</name>
</gene>
<keyword evidence="1" id="KW-0812">Transmembrane</keyword>
<name>D7DTN8_METV3</name>
<organism evidence="4 5">
    <name type="scientific">Methanococcus voltae (strain ATCC BAA-1334 / A3)</name>
    <dbReference type="NCBI Taxonomy" id="456320"/>
    <lineage>
        <taxon>Archaea</taxon>
        <taxon>Methanobacteriati</taxon>
        <taxon>Methanobacteriota</taxon>
        <taxon>Methanomada group</taxon>
        <taxon>Methanococci</taxon>
        <taxon>Methanococcales</taxon>
        <taxon>Methanococcaceae</taxon>
        <taxon>Methanococcus</taxon>
    </lineage>
</organism>
<dbReference type="Pfam" id="PF00963">
    <property type="entry name" value="Cohesin"/>
    <property type="match status" value="1"/>
</dbReference>
<evidence type="ECO:0000313" key="5">
    <source>
        <dbReference type="Proteomes" id="UP000007722"/>
    </source>
</evidence>
<proteinExistence type="predicted"/>
<dbReference type="Proteomes" id="UP000007722">
    <property type="component" value="Chromosome"/>
</dbReference>
<dbReference type="AlphaFoldDB" id="D7DTN8"/>
<dbReference type="SUPFAM" id="SSF49299">
    <property type="entry name" value="PKD domain"/>
    <property type="match status" value="1"/>
</dbReference>
<evidence type="ECO:0000313" key="4">
    <source>
        <dbReference type="EMBL" id="ADI36498.1"/>
    </source>
</evidence>
<dbReference type="eggNOG" id="arCOG07581">
    <property type="taxonomic scope" value="Archaea"/>
</dbReference>
<evidence type="ECO:0000259" key="2">
    <source>
        <dbReference type="Pfam" id="PF00963"/>
    </source>
</evidence>
<dbReference type="GO" id="GO:0030246">
    <property type="term" value="F:carbohydrate binding"/>
    <property type="evidence" value="ECO:0007669"/>
    <property type="project" value="InterPro"/>
</dbReference>
<dbReference type="KEGG" id="mvo:Mvol_0839"/>
<dbReference type="InterPro" id="IPR008965">
    <property type="entry name" value="CBM2/CBM3_carb-bd_dom_sf"/>
</dbReference>
<dbReference type="InParanoid" id="D7DTN8"/>
<dbReference type="InterPro" id="IPR013783">
    <property type="entry name" value="Ig-like_fold"/>
</dbReference>
<evidence type="ECO:0000256" key="1">
    <source>
        <dbReference type="SAM" id="Phobius"/>
    </source>
</evidence>
<dbReference type="eggNOG" id="arCOG09552">
    <property type="taxonomic scope" value="Archaea"/>
</dbReference>
<dbReference type="HOGENOM" id="CLU_398292_0_0_2"/>
<dbReference type="Gene3D" id="2.60.40.680">
    <property type="match status" value="1"/>
</dbReference>
<dbReference type="InterPro" id="IPR000601">
    <property type="entry name" value="PKD_dom"/>
</dbReference>
<sequence>MKIDKNLSKNTNLSKNLKLNSKLLFAIFLFIMLIAIPNTFALNENANTNYSMTLSPTVKSAGVGDSFELTLWGNTPKVSAIQSKFNYDTAMLELTDIELGTIADTASSKRAEVSSSLITMLWFDPSTAPEGYYKIATLSFKVLKGGNTSIVPRNYEFSDNTGVSITPVINKANISVSEGMKAELIINKATPNVDNEAVLKIYGIDASNPNLGNISGSFNFNNDGNDNVEIIGNYDIKVANSQYNYYIIDNSKNSFLISLKNTSDDEYDKSYTYSEIISIPLKLNNPIDDLKSVITYNVSVGNTPIGNKSVSYAGGVIVDDKPYFAVVPASSSTAVSSTDLTFCQYEKFRLKAYNMEDNNLTKFSGYIYVDENKFSADEFKISQFSEVYEKVNYSKLEINESYLIYNITLEKGIEEDDYSVLEFRLTPASNQNSSAPLILGNFSVSNNESVVNVDLEDITINIFEKDANVAPTISAGYVISDNNYVSFLPFPYDPDDDIDDLDYEWKFGDDEESTTEEPSHRYDYGQYSVSCTVEDKLNATGNMQGYLVLKEYNVLNYTIEKVNNSFALADNNNNNNTNSNDNINDNNSENTNITYLATFELYNPLCADVSAFVSFKNPSAYKVIENSAITKSSKEVMIPANESRNLTMIITSSSNKPFDLKFDVRYYPSSKTQDEEFYLQYYEWNFVEKSLEGVISSLSSSSNYRDINLGNQEMTFKVNKIPEVKEYEITKKIEVISPNSVVLYMILTVISFAVGLSSVIVVKKPKNRRILRYHAFRNLRKIFNHFRRY</sequence>
<accession>D7DTN8</accession>